<dbReference type="EMBL" id="JBHTEY010000004">
    <property type="protein sequence ID" value="MFC7617678.1"/>
    <property type="molecule type" value="Genomic_DNA"/>
</dbReference>
<comment type="caution">
    <text evidence="1">The sequence shown here is derived from an EMBL/GenBank/DDBJ whole genome shotgun (WGS) entry which is preliminary data.</text>
</comment>
<sequence>MRRAENSDRRFGVLDRGLFWGSSAGEAPTVTQTFSRSSLPTVANPVDVPADADVCGMVDAGLLGDLGVTGDGQSRPGSCLWQTSDGTRLAVGLRVGRDPLLDIVGAGAPDVRLVELHGFPAMHSGAKGRAMCDVYVKTGAEQGFSVAYGKAQRTDDDLCAPAISVAEQVAEGLRG</sequence>
<reference evidence="2" key="1">
    <citation type="journal article" date="2019" name="Int. J. Syst. Evol. Microbiol.">
        <title>The Global Catalogue of Microorganisms (GCM) 10K type strain sequencing project: providing services to taxonomists for standard genome sequencing and annotation.</title>
        <authorList>
            <consortium name="The Broad Institute Genomics Platform"/>
            <consortium name="The Broad Institute Genome Sequencing Center for Infectious Disease"/>
            <person name="Wu L."/>
            <person name="Ma J."/>
        </authorList>
    </citation>
    <scope>NUCLEOTIDE SEQUENCE [LARGE SCALE GENOMIC DNA]</scope>
    <source>
        <strain evidence="2">JCM 17695</strain>
    </source>
</reference>
<accession>A0ABW2TWT6</accession>
<keyword evidence="2" id="KW-1185">Reference proteome</keyword>
<organism evidence="1 2">
    <name type="scientific">Actinokineospora soli</name>
    <dbReference type="NCBI Taxonomy" id="1048753"/>
    <lineage>
        <taxon>Bacteria</taxon>
        <taxon>Bacillati</taxon>
        <taxon>Actinomycetota</taxon>
        <taxon>Actinomycetes</taxon>
        <taxon>Pseudonocardiales</taxon>
        <taxon>Pseudonocardiaceae</taxon>
        <taxon>Actinokineospora</taxon>
    </lineage>
</organism>
<name>A0ABW2TWT6_9PSEU</name>
<evidence type="ECO:0000313" key="2">
    <source>
        <dbReference type="Proteomes" id="UP001596512"/>
    </source>
</evidence>
<gene>
    <name evidence="1" type="ORF">ACFQV2_34025</name>
</gene>
<evidence type="ECO:0008006" key="3">
    <source>
        <dbReference type="Google" id="ProtNLM"/>
    </source>
</evidence>
<protein>
    <recommendedName>
        <fullName evidence="3">DUF3558 domain-containing protein</fullName>
    </recommendedName>
</protein>
<proteinExistence type="predicted"/>
<evidence type="ECO:0000313" key="1">
    <source>
        <dbReference type="EMBL" id="MFC7617678.1"/>
    </source>
</evidence>
<dbReference type="Proteomes" id="UP001596512">
    <property type="component" value="Unassembled WGS sequence"/>
</dbReference>